<evidence type="ECO:0000313" key="2">
    <source>
        <dbReference type="EMBL" id="SNS89100.1"/>
    </source>
</evidence>
<feature type="transmembrane region" description="Helical" evidence="1">
    <location>
        <begin position="201"/>
        <end position="226"/>
    </location>
</feature>
<protein>
    <submittedName>
        <fullName evidence="2">Uncharacterized protein</fullName>
    </submittedName>
</protein>
<keyword evidence="1" id="KW-1133">Transmembrane helix</keyword>
<dbReference type="Proteomes" id="UP000198339">
    <property type="component" value="Unassembled WGS sequence"/>
</dbReference>
<keyword evidence="1" id="KW-0812">Transmembrane</keyword>
<sequence length="401" mass="44625">MMTGIAARAAQARQELVKWLFATGQFFWPWLEDLTPAQKKKLEDDLTRDEARIDALDFGKDPEAALEEARRLADSETERRRGTDQKAATYLPLVAALIPLVLTLVSALWEKKAGSAPIWLNMVLLGLAVAYTASAGHWAFRELKVSVSHEPGLSDFEKAWAVPHPRQTLARRLLLHTRRNSKGVNWKVTCIKMAHEYLLRAFLTFSLLLLVNIGWYLAGLLMKIWWPAHDQMLTTPTQAIAAVAEIDNLAAQLKTSPAWMVLDKNCRRPKAARAPLIVASTTVAMTSKIPAVLQPVTNDAGVVQDIRLACGGTAVGRMRVWYISNRLTKLPRSPGLPDPLAVSASETIVFLKKYWPPTDTKDDPAKFPPILFQQANLRRDSDGRPIVLVITRIRPGAITLP</sequence>
<feature type="transmembrane region" description="Helical" evidence="1">
    <location>
        <begin position="87"/>
        <end position="106"/>
    </location>
</feature>
<feature type="transmembrane region" description="Helical" evidence="1">
    <location>
        <begin position="118"/>
        <end position="140"/>
    </location>
</feature>
<gene>
    <name evidence="2" type="ORF">SAMN06295955_10751</name>
</gene>
<dbReference type="RefSeq" id="WP_089216001.1">
    <property type="nucleotide sequence ID" value="NZ_CP076394.1"/>
</dbReference>
<evidence type="ECO:0000313" key="3">
    <source>
        <dbReference type="Proteomes" id="UP000198339"/>
    </source>
</evidence>
<proteinExistence type="predicted"/>
<dbReference type="OrthoDB" id="6887408at2"/>
<organism evidence="2 3">
    <name type="scientific">Sphingopyxis indica</name>
    <dbReference type="NCBI Taxonomy" id="436663"/>
    <lineage>
        <taxon>Bacteria</taxon>
        <taxon>Pseudomonadati</taxon>
        <taxon>Pseudomonadota</taxon>
        <taxon>Alphaproteobacteria</taxon>
        <taxon>Sphingomonadales</taxon>
        <taxon>Sphingomonadaceae</taxon>
        <taxon>Sphingopyxis</taxon>
    </lineage>
</organism>
<reference evidence="2 3" key="1">
    <citation type="submission" date="2017-06" db="EMBL/GenBank/DDBJ databases">
        <authorList>
            <person name="Kim H.J."/>
            <person name="Triplett B.A."/>
        </authorList>
    </citation>
    <scope>NUCLEOTIDE SEQUENCE [LARGE SCALE GENOMIC DNA]</scope>
    <source>
        <strain evidence="2 3">DS15</strain>
    </source>
</reference>
<accession>A0A239I6A3</accession>
<evidence type="ECO:0000256" key="1">
    <source>
        <dbReference type="SAM" id="Phobius"/>
    </source>
</evidence>
<keyword evidence="3" id="KW-1185">Reference proteome</keyword>
<keyword evidence="1" id="KW-0472">Membrane</keyword>
<dbReference type="AlphaFoldDB" id="A0A239I6A3"/>
<name>A0A239I6A3_9SPHN</name>
<dbReference type="EMBL" id="FZPA01000007">
    <property type="protein sequence ID" value="SNS89100.1"/>
    <property type="molecule type" value="Genomic_DNA"/>
</dbReference>